<proteinExistence type="predicted"/>
<accession>A0ABD3RW22</accession>
<feature type="compositionally biased region" description="Basic and acidic residues" evidence="1">
    <location>
        <begin position="330"/>
        <end position="342"/>
    </location>
</feature>
<feature type="compositionally biased region" description="Basic and acidic residues" evidence="1">
    <location>
        <begin position="463"/>
        <end position="476"/>
    </location>
</feature>
<evidence type="ECO:0000313" key="3">
    <source>
        <dbReference type="EMBL" id="KAL3816420.1"/>
    </source>
</evidence>
<feature type="region of interest" description="Disordered" evidence="1">
    <location>
        <begin position="1"/>
        <end position="522"/>
    </location>
</feature>
<feature type="transmembrane region" description="Helical" evidence="2">
    <location>
        <begin position="631"/>
        <end position="653"/>
    </location>
</feature>
<dbReference type="Proteomes" id="UP001530377">
    <property type="component" value="Unassembled WGS sequence"/>
</dbReference>
<evidence type="ECO:0000256" key="1">
    <source>
        <dbReference type="SAM" id="MobiDB-lite"/>
    </source>
</evidence>
<gene>
    <name evidence="3" type="ORF">ACHAXA_007356</name>
</gene>
<keyword evidence="2" id="KW-1133">Transmembrane helix</keyword>
<keyword evidence="2" id="KW-0472">Membrane</keyword>
<keyword evidence="2" id="KW-0812">Transmembrane</keyword>
<feature type="compositionally biased region" description="Basic and acidic residues" evidence="1">
    <location>
        <begin position="382"/>
        <end position="394"/>
    </location>
</feature>
<reference evidence="3 4" key="1">
    <citation type="submission" date="2024-10" db="EMBL/GenBank/DDBJ databases">
        <title>Updated reference genomes for cyclostephanoid diatoms.</title>
        <authorList>
            <person name="Roberts W.R."/>
            <person name="Alverson A.J."/>
        </authorList>
    </citation>
    <scope>NUCLEOTIDE SEQUENCE [LARGE SCALE GENOMIC DNA]</scope>
    <source>
        <strain evidence="3 4">AJA228-03</strain>
    </source>
</reference>
<evidence type="ECO:0000256" key="2">
    <source>
        <dbReference type="SAM" id="Phobius"/>
    </source>
</evidence>
<comment type="caution">
    <text evidence="3">The sequence shown here is derived from an EMBL/GenBank/DDBJ whole genome shotgun (WGS) entry which is preliminary data.</text>
</comment>
<protein>
    <submittedName>
        <fullName evidence="3">Uncharacterized protein</fullName>
    </submittedName>
</protein>
<sequence>MAPKTHDDDCEEEEDEKEKKTKREKLSSRRRESPSVDDVVTGCRRCGDGDPDRPRGTSSSDVRRKDGEDERKSRDDADREREKWKVRERRGDVEVLGRRTSSRKKDATRKKRRENDDNDNDEISREHRLTSKEAVDAKTSTSSMRRLPPRRMSSDDLALLKQERDRRQWTSSSDGKGKISRDDADLEREEKKGRERRERWKGGDNEIGTSSRKDTTLKMMRKEDDSDNYDGGRERQRPSNEAVHTKTSTSSRRRLPPRRMSSDDLEVLKTKGRPSRSTVNRHSMSEVLPSTSPSSNVVELNRLRALRQQSKGSAIAESNPDAKLSSIRRTGSDHRFGSDHAESNPNLLGDVDDGKKPGSRRKGSDGRYGSNHAESNPNLLGERGDGKQRGRDCESGCANHSAPTAGDPRKGRLSVEYSGGKFSYGSNRPKQLLGRSDGNRQKTVSDDRYVSDNARSNPTLLGDRGKGKQIGTDRSHSSPIGVDPRNAWLSGQSSGGKSSDDGIRPKNLSNRIRKHSSDGLNGKVNYMMKERGLYPSKSRSVPCRRRRETHTGSFLRREELLLGIAQRRRETNDTTSSAPASVGDTAAVIGTAVKNTTPSGQTTSEMTQTEIGSPQQWKIPVSSRIKNRSQSWLYCMILILLLAVAVLAAYLVLQSLGKAPTMPSFPHMTTETTTVSPAASSANTLLDSYMPSCAPSIVPTKQHRLDATEEQQLLNNTEEHPLISNTAPTHSPFTASDATIAIVVQLDGKPEETGFFLISAENSTTYISRPVGSLSNMHSQVVTEFVTIPKRTELVFTFEDASGDGLCCTHGDGYYRVFSGTGGQKTTIVSGEQAGKYVFTVGVQQVALQIDGVDPNENCKPCPTGKDCGRCAWCEAQKGFMPDTIFSYQCHSSARPIPKKCWIGEKRFQLHNQYVVAMAGCAEGSEPWPQVKTSNGTKICVQEAKCIKSYPFSEPNCNQEYPGSLLVKETCQDKIGGIPFGYSWALNSPREKECSKSTNFTKLLASRCCVDGVAFCDKADQGQETMAAPSPSPIEDSTLSPTSSYPPTWDGHHLTFLIQLDDFPQETGFSISSMVNGENVTFIHRQEGYYKQPHQLVVEKVRIPEGGNAIITLTDKEGDGFCCLSGDGYFQVYSAAGSVILDNAGVFETFISKSFYVVAVQLDQWSGETGLSLESYDGETFFDWPTGNFTEIPSSLFIETVSLPNASEVTLKVTDTGGDGFCCLYGDGFIKIFAGESAEDESALLAFKSAEFESELQINFRVGPAPTVSPAMTSKPSFFSNETASTGPTSSSPPSMDGFLVTLVLQLDEFSAETAWSIDSSDGMTSFSSRPFGYYKDMKSRKVIETIRLPEGLEYQFKIVDFMGDGTCCWAGNGWYDLYQGGDSEDEDLLIFHGNGDVSLFLMRRHSESSIHY</sequence>
<feature type="compositionally biased region" description="Basic residues" evidence="1">
    <location>
        <begin position="100"/>
        <end position="112"/>
    </location>
</feature>
<feature type="compositionally biased region" description="Basic and acidic residues" evidence="1">
    <location>
        <begin position="260"/>
        <end position="269"/>
    </location>
</feature>
<organism evidence="3 4">
    <name type="scientific">Cyclostephanos tholiformis</name>
    <dbReference type="NCBI Taxonomy" id="382380"/>
    <lineage>
        <taxon>Eukaryota</taxon>
        <taxon>Sar</taxon>
        <taxon>Stramenopiles</taxon>
        <taxon>Ochrophyta</taxon>
        <taxon>Bacillariophyta</taxon>
        <taxon>Coscinodiscophyceae</taxon>
        <taxon>Thalassiosirophycidae</taxon>
        <taxon>Stephanodiscales</taxon>
        <taxon>Stephanodiscaceae</taxon>
        <taxon>Cyclostephanos</taxon>
    </lineage>
</organism>
<feature type="compositionally biased region" description="Basic and acidic residues" evidence="1">
    <location>
        <begin position="211"/>
        <end position="238"/>
    </location>
</feature>
<feature type="compositionally biased region" description="Basic and acidic residues" evidence="1">
    <location>
        <begin position="122"/>
        <end position="136"/>
    </location>
</feature>
<feature type="compositionally biased region" description="Basic and acidic residues" evidence="1">
    <location>
        <begin position="437"/>
        <end position="450"/>
    </location>
</feature>
<feature type="compositionally biased region" description="Basic and acidic residues" evidence="1">
    <location>
        <begin position="17"/>
        <end position="34"/>
    </location>
</feature>
<feature type="region of interest" description="Disordered" evidence="1">
    <location>
        <begin position="1024"/>
        <end position="1043"/>
    </location>
</feature>
<feature type="compositionally biased region" description="Polar residues" evidence="1">
    <location>
        <begin position="275"/>
        <end position="298"/>
    </location>
</feature>
<keyword evidence="4" id="KW-1185">Reference proteome</keyword>
<feature type="compositionally biased region" description="Basic and acidic residues" evidence="1">
    <location>
        <begin position="45"/>
        <end position="97"/>
    </location>
</feature>
<dbReference type="EMBL" id="JALLPB020000150">
    <property type="protein sequence ID" value="KAL3816420.1"/>
    <property type="molecule type" value="Genomic_DNA"/>
</dbReference>
<name>A0ABD3RW22_9STRA</name>
<feature type="compositionally biased region" description="Basic and acidic residues" evidence="1">
    <location>
        <begin position="175"/>
        <end position="204"/>
    </location>
</feature>
<evidence type="ECO:0000313" key="4">
    <source>
        <dbReference type="Proteomes" id="UP001530377"/>
    </source>
</evidence>